<proteinExistence type="predicted"/>
<reference evidence="2 3" key="1">
    <citation type="submission" date="2022-06" db="EMBL/GenBank/DDBJ databases">
        <title>Genomic Encyclopedia of Type Strains, Phase I: the one thousand microbial genomes (KMG-I) project.</title>
        <authorList>
            <person name="Kyrpides N."/>
        </authorList>
    </citation>
    <scope>NUCLEOTIDE SEQUENCE [LARGE SCALE GENOMIC DNA]</scope>
    <source>
        <strain evidence="2 3">DSM 43889</strain>
    </source>
</reference>
<evidence type="ECO:0000256" key="1">
    <source>
        <dbReference type="SAM" id="MobiDB-lite"/>
    </source>
</evidence>
<evidence type="ECO:0000313" key="2">
    <source>
        <dbReference type="EMBL" id="MCP2332380.1"/>
    </source>
</evidence>
<protein>
    <submittedName>
        <fullName evidence="2">Uncharacterized protein</fullName>
    </submittedName>
</protein>
<sequence length="27" mass="3164">MGQHLSFSPVLMISNRRRRRRPASPGR</sequence>
<dbReference type="Proteomes" id="UP000791080">
    <property type="component" value="Unassembled WGS sequence"/>
</dbReference>
<feature type="region of interest" description="Disordered" evidence="1">
    <location>
        <begin position="1"/>
        <end position="27"/>
    </location>
</feature>
<organism evidence="2 3">
    <name type="scientific">Actinoalloteichus caeruleus DSM 43889</name>
    <dbReference type="NCBI Taxonomy" id="1120930"/>
    <lineage>
        <taxon>Bacteria</taxon>
        <taxon>Bacillati</taxon>
        <taxon>Actinomycetota</taxon>
        <taxon>Actinomycetes</taxon>
        <taxon>Pseudonocardiales</taxon>
        <taxon>Pseudonocardiaceae</taxon>
        <taxon>Actinoalloteichus</taxon>
        <taxon>Actinoalloteichus cyanogriseus</taxon>
    </lineage>
</organism>
<dbReference type="EMBL" id="AUBJ02000001">
    <property type="protein sequence ID" value="MCP2332380.1"/>
    <property type="molecule type" value="Genomic_DNA"/>
</dbReference>
<keyword evidence="3" id="KW-1185">Reference proteome</keyword>
<evidence type="ECO:0000313" key="3">
    <source>
        <dbReference type="Proteomes" id="UP000791080"/>
    </source>
</evidence>
<gene>
    <name evidence="2" type="ORF">G443_002650</name>
</gene>
<feature type="compositionally biased region" description="Basic residues" evidence="1">
    <location>
        <begin position="15"/>
        <end position="27"/>
    </location>
</feature>
<name>A0ABT1JIN9_ACTCY</name>
<accession>A0ABT1JIN9</accession>
<comment type="caution">
    <text evidence="2">The sequence shown here is derived from an EMBL/GenBank/DDBJ whole genome shotgun (WGS) entry which is preliminary data.</text>
</comment>